<protein>
    <submittedName>
        <fullName evidence="2">Uncharacterized protein</fullName>
    </submittedName>
</protein>
<gene>
    <name evidence="2" type="ORF">ABCQ75_07145</name>
</gene>
<reference evidence="2 3" key="1">
    <citation type="submission" date="2024-05" db="EMBL/GenBank/DDBJ databases">
        <title>Sinomonas sp. nov., isolated from a waste landfill.</title>
        <authorList>
            <person name="Zhao Y."/>
        </authorList>
    </citation>
    <scope>NUCLEOTIDE SEQUENCE [LARGE SCALE GENOMIC DNA]</scope>
    <source>
        <strain evidence="2 3">CCTCC AB2014300</strain>
    </source>
</reference>
<evidence type="ECO:0000313" key="2">
    <source>
        <dbReference type="EMBL" id="MEN2744313.1"/>
    </source>
</evidence>
<feature type="region of interest" description="Disordered" evidence="1">
    <location>
        <begin position="136"/>
        <end position="161"/>
    </location>
</feature>
<dbReference type="Proteomes" id="UP001422074">
    <property type="component" value="Unassembled WGS sequence"/>
</dbReference>
<proteinExistence type="predicted"/>
<dbReference type="RefSeq" id="WP_345884257.1">
    <property type="nucleotide sequence ID" value="NZ_JBDFRB010000005.1"/>
</dbReference>
<accession>A0ABU9X2H4</accession>
<name>A0ABU9X2H4_9MICC</name>
<dbReference type="EMBL" id="JBDFRB010000005">
    <property type="protein sequence ID" value="MEN2744313.1"/>
    <property type="molecule type" value="Genomic_DNA"/>
</dbReference>
<evidence type="ECO:0000256" key="1">
    <source>
        <dbReference type="SAM" id="MobiDB-lite"/>
    </source>
</evidence>
<comment type="caution">
    <text evidence="2">The sequence shown here is derived from an EMBL/GenBank/DDBJ whole genome shotgun (WGS) entry which is preliminary data.</text>
</comment>
<keyword evidence="3" id="KW-1185">Reference proteome</keyword>
<evidence type="ECO:0000313" key="3">
    <source>
        <dbReference type="Proteomes" id="UP001422074"/>
    </source>
</evidence>
<organism evidence="2 3">
    <name type="scientific">Sinomonas halotolerans</name>
    <dbReference type="NCBI Taxonomy" id="1644133"/>
    <lineage>
        <taxon>Bacteria</taxon>
        <taxon>Bacillati</taxon>
        <taxon>Actinomycetota</taxon>
        <taxon>Actinomycetes</taxon>
        <taxon>Micrococcales</taxon>
        <taxon>Micrococcaceae</taxon>
        <taxon>Sinomonas</taxon>
    </lineage>
</organism>
<sequence>MTALVGAAAPVPTLEEVADARGAGRRELVEAFLRGRWTQFGQIARWLCRNFGVDPAVYAEDFHSMVSIEAYAMLIEQLDPEDARERVVSFDGLLRVRARAAVRSWLDTEAAPASHMSTALRRRRMLGAVRDELRAARNEEPADSEVVREHNRRMAETRSDPARQGVLATVADLAVTRRTEELPEREPPCPEPDWTLHPAEGPAIVRRIIARAHEHGPALGHTAELWLSPLYSSTGPGEPLEVPVIAAALGLSRTAARARLARLRTLAAEVAAHEFGITGTR</sequence>